<feature type="domain" description="C2H2-type" evidence="8">
    <location>
        <begin position="287"/>
        <end position="314"/>
    </location>
</feature>
<dbReference type="PROSITE" id="PS00028">
    <property type="entry name" value="ZINC_FINGER_C2H2_1"/>
    <property type="match status" value="9"/>
</dbReference>
<protein>
    <submittedName>
        <fullName evidence="9">(African queen) hypothetical protein</fullName>
    </submittedName>
</protein>
<evidence type="ECO:0000313" key="10">
    <source>
        <dbReference type="Proteomes" id="UP000789524"/>
    </source>
</evidence>
<name>A0A8J2R0N9_9NEOP</name>
<evidence type="ECO:0000313" key="9">
    <source>
        <dbReference type="EMBL" id="CAG9574994.1"/>
    </source>
</evidence>
<gene>
    <name evidence="9" type="ORF">DCHRY22_LOCUS11186</name>
</gene>
<dbReference type="GO" id="GO:0005634">
    <property type="term" value="C:nucleus"/>
    <property type="evidence" value="ECO:0007669"/>
    <property type="project" value="UniProtKB-SubCell"/>
</dbReference>
<dbReference type="SUPFAM" id="SSF57667">
    <property type="entry name" value="beta-beta-alpha zinc fingers"/>
    <property type="match status" value="5"/>
</dbReference>
<dbReference type="PANTHER" id="PTHR24393:SF34">
    <property type="entry name" value="PR_SET DOMAIN 13"/>
    <property type="match status" value="1"/>
</dbReference>
<comment type="subcellular location">
    <subcellularLocation>
        <location evidence="1">Nucleus</location>
    </subcellularLocation>
</comment>
<dbReference type="FunFam" id="3.30.160.60:FF:000110">
    <property type="entry name" value="Zinc finger protein-like"/>
    <property type="match status" value="1"/>
</dbReference>
<feature type="domain" description="C2H2-type" evidence="8">
    <location>
        <begin position="124"/>
        <end position="147"/>
    </location>
</feature>
<proteinExistence type="predicted"/>
<keyword evidence="2" id="KW-0479">Metal-binding</keyword>
<feature type="domain" description="C2H2-type" evidence="8">
    <location>
        <begin position="179"/>
        <end position="206"/>
    </location>
</feature>
<evidence type="ECO:0000256" key="5">
    <source>
        <dbReference type="ARBA" id="ARBA00022833"/>
    </source>
</evidence>
<keyword evidence="5" id="KW-0862">Zinc</keyword>
<evidence type="ECO:0000256" key="3">
    <source>
        <dbReference type="ARBA" id="ARBA00022737"/>
    </source>
</evidence>
<dbReference type="FunFam" id="3.30.160.60:FF:001840">
    <property type="entry name" value="Paternally-expressed gene 3 protein"/>
    <property type="match status" value="1"/>
</dbReference>
<dbReference type="AlphaFoldDB" id="A0A8J2R0N9"/>
<keyword evidence="6" id="KW-0539">Nucleus</keyword>
<dbReference type="OrthoDB" id="6077919at2759"/>
<dbReference type="EMBL" id="CAKASE010000073">
    <property type="protein sequence ID" value="CAG9574994.1"/>
    <property type="molecule type" value="Genomic_DNA"/>
</dbReference>
<sequence>MDMLGETENVTESVDQKTGEIADVKHCLDEKTEIRLTNEELAESAMEEVEQKLDVSEEGATFRKYSLRKVKPVIKPFQHYIKMKNQNIKCEFEDQYVCGVCSKICPSSSSYNTHMKHHSVITEYICSQCDDTFKTNRQLCDHKAQYHKDGCFSCGKCQLAFSDHYTYLLHTFKHVRAPYICPECRTSLTSYQSLAAHLKIHFNELVECHICHKKVGRMGFASHIKDHKGGIVCVECGKVCNNKNNYDYHLISHTGVKPYQCLYCGKGFSNAQQRKIHTAVHTNIRRYKCDICHQQFKQYTDMFRHKQGHDGVRFICDYCGKKFKQKLSLTYHIRLHTNYRPYKCPDCQLSFTTLTSLKSHVQWTHVSKTKFKCLSCNVGFRVHYQYLRHLRCNRHLRNTFNAKEK</sequence>
<dbReference type="Pfam" id="PF00096">
    <property type="entry name" value="zf-C2H2"/>
    <property type="match status" value="3"/>
</dbReference>
<accession>A0A8J2R0N9</accession>
<evidence type="ECO:0000259" key="8">
    <source>
        <dbReference type="PROSITE" id="PS50157"/>
    </source>
</evidence>
<evidence type="ECO:0000256" key="6">
    <source>
        <dbReference type="ARBA" id="ARBA00023242"/>
    </source>
</evidence>
<dbReference type="Proteomes" id="UP000789524">
    <property type="component" value="Unassembled WGS sequence"/>
</dbReference>
<evidence type="ECO:0000256" key="4">
    <source>
        <dbReference type="ARBA" id="ARBA00022771"/>
    </source>
</evidence>
<evidence type="ECO:0000256" key="7">
    <source>
        <dbReference type="PROSITE-ProRule" id="PRU00042"/>
    </source>
</evidence>
<reference evidence="9" key="1">
    <citation type="submission" date="2021-09" db="EMBL/GenBank/DDBJ databases">
        <authorList>
            <person name="Martin H S."/>
        </authorList>
    </citation>
    <scope>NUCLEOTIDE SEQUENCE</scope>
</reference>
<feature type="domain" description="C2H2-type" evidence="8">
    <location>
        <begin position="231"/>
        <end position="258"/>
    </location>
</feature>
<dbReference type="PANTHER" id="PTHR24393">
    <property type="entry name" value="ZINC FINGER PROTEIN"/>
    <property type="match status" value="1"/>
</dbReference>
<feature type="domain" description="C2H2-type" evidence="8">
    <location>
        <begin position="342"/>
        <end position="370"/>
    </location>
</feature>
<dbReference type="InterPro" id="IPR013087">
    <property type="entry name" value="Znf_C2H2_type"/>
</dbReference>
<dbReference type="GO" id="GO:0008270">
    <property type="term" value="F:zinc ion binding"/>
    <property type="evidence" value="ECO:0007669"/>
    <property type="project" value="UniProtKB-KW"/>
</dbReference>
<dbReference type="GO" id="GO:0001228">
    <property type="term" value="F:DNA-binding transcription activator activity, RNA polymerase II-specific"/>
    <property type="evidence" value="ECO:0007669"/>
    <property type="project" value="TreeGrafter"/>
</dbReference>
<keyword evidence="3" id="KW-0677">Repeat</keyword>
<dbReference type="Gene3D" id="3.30.160.60">
    <property type="entry name" value="Classic Zinc Finger"/>
    <property type="match status" value="6"/>
</dbReference>
<feature type="domain" description="C2H2-type" evidence="8">
    <location>
        <begin position="314"/>
        <end position="341"/>
    </location>
</feature>
<dbReference type="Pfam" id="PF13912">
    <property type="entry name" value="zf-C2H2_6"/>
    <property type="match status" value="3"/>
</dbReference>
<dbReference type="InterPro" id="IPR036236">
    <property type="entry name" value="Znf_C2H2_sf"/>
</dbReference>
<comment type="caution">
    <text evidence="9">The sequence shown here is derived from an EMBL/GenBank/DDBJ whole genome shotgun (WGS) entry which is preliminary data.</text>
</comment>
<dbReference type="PROSITE" id="PS50157">
    <property type="entry name" value="ZINC_FINGER_C2H2_2"/>
    <property type="match status" value="7"/>
</dbReference>
<keyword evidence="10" id="KW-1185">Reference proteome</keyword>
<dbReference type="SMART" id="SM00355">
    <property type="entry name" value="ZnF_C2H2"/>
    <property type="match status" value="11"/>
</dbReference>
<evidence type="ECO:0000256" key="2">
    <source>
        <dbReference type="ARBA" id="ARBA00022723"/>
    </source>
</evidence>
<organism evidence="9 10">
    <name type="scientific">Danaus chrysippus</name>
    <name type="common">African queen</name>
    <dbReference type="NCBI Taxonomy" id="151541"/>
    <lineage>
        <taxon>Eukaryota</taxon>
        <taxon>Metazoa</taxon>
        <taxon>Ecdysozoa</taxon>
        <taxon>Arthropoda</taxon>
        <taxon>Hexapoda</taxon>
        <taxon>Insecta</taxon>
        <taxon>Pterygota</taxon>
        <taxon>Neoptera</taxon>
        <taxon>Endopterygota</taxon>
        <taxon>Lepidoptera</taxon>
        <taxon>Glossata</taxon>
        <taxon>Ditrysia</taxon>
        <taxon>Papilionoidea</taxon>
        <taxon>Nymphalidae</taxon>
        <taxon>Danainae</taxon>
        <taxon>Danaini</taxon>
        <taxon>Danaina</taxon>
        <taxon>Danaus</taxon>
        <taxon>Anosia</taxon>
    </lineage>
</organism>
<dbReference type="GO" id="GO:0000978">
    <property type="term" value="F:RNA polymerase II cis-regulatory region sequence-specific DNA binding"/>
    <property type="evidence" value="ECO:0007669"/>
    <property type="project" value="TreeGrafter"/>
</dbReference>
<evidence type="ECO:0000256" key="1">
    <source>
        <dbReference type="ARBA" id="ARBA00004123"/>
    </source>
</evidence>
<feature type="domain" description="C2H2-type" evidence="8">
    <location>
        <begin position="259"/>
        <end position="286"/>
    </location>
</feature>
<keyword evidence="4 7" id="KW-0863">Zinc-finger</keyword>